<dbReference type="InterPro" id="IPR001638">
    <property type="entry name" value="Solute-binding_3/MltF_N"/>
</dbReference>
<evidence type="ECO:0000256" key="2">
    <source>
        <dbReference type="SAM" id="SignalP"/>
    </source>
</evidence>
<dbReference type="PROSITE" id="PS51257">
    <property type="entry name" value="PROKAR_LIPOPROTEIN"/>
    <property type="match status" value="1"/>
</dbReference>
<evidence type="ECO:0000313" key="6">
    <source>
        <dbReference type="Proteomes" id="UP000064844"/>
    </source>
</evidence>
<organism evidence="4 6">
    <name type="scientific">Intestinimonas butyriciproducens</name>
    <dbReference type="NCBI Taxonomy" id="1297617"/>
    <lineage>
        <taxon>Bacteria</taxon>
        <taxon>Bacillati</taxon>
        <taxon>Bacillota</taxon>
        <taxon>Clostridia</taxon>
        <taxon>Eubacteriales</taxon>
        <taxon>Intestinimonas</taxon>
    </lineage>
</organism>
<dbReference type="Proteomes" id="UP000245778">
    <property type="component" value="Unassembled WGS sequence"/>
</dbReference>
<dbReference type="Proteomes" id="UP000064844">
    <property type="component" value="Chromosome"/>
</dbReference>
<evidence type="ECO:0000313" key="5">
    <source>
        <dbReference type="EMBL" id="PVY47675.1"/>
    </source>
</evidence>
<dbReference type="AlphaFoldDB" id="A0A0S2W7I2"/>
<evidence type="ECO:0000259" key="3">
    <source>
        <dbReference type="SMART" id="SM00062"/>
    </source>
</evidence>
<feature type="chain" id="PRO_5038210819" evidence="2">
    <location>
        <begin position="30"/>
        <end position="293"/>
    </location>
</feature>
<feature type="signal peptide" evidence="2">
    <location>
        <begin position="1"/>
        <end position="29"/>
    </location>
</feature>
<reference evidence="5 7" key="3">
    <citation type="submission" date="2018-04" db="EMBL/GenBank/DDBJ databases">
        <title>Genomic Encyclopedia of Type Strains, Phase IV (KMG-IV): sequencing the most valuable type-strain genomes for metagenomic binning, comparative biology and taxonomic classification.</title>
        <authorList>
            <person name="Goeker M."/>
        </authorList>
    </citation>
    <scope>NUCLEOTIDE SEQUENCE [LARGE SCALE GENOMIC DNA]</scope>
    <source>
        <strain evidence="5 7">DSM 26588</strain>
    </source>
</reference>
<evidence type="ECO:0000313" key="7">
    <source>
        <dbReference type="Proteomes" id="UP000245778"/>
    </source>
</evidence>
<keyword evidence="6" id="KW-1185">Reference proteome</keyword>
<dbReference type="KEGG" id="ibu:IB211_02892"/>
<sequence>MLKKNRLAALLLAPCLCLSLAACSGGNSAATPAPADTEPVETIGGADGPTDILLTEEESDVAYIQDKGTLVVGITNFEPMDYRDASGEWIGFDADMAKAFAESLGVEAEFVEINWDNKVLELDGKNIDCVWNGMTLTDEVKSAMSTGNAYCLNAQVVVVPAGKAADYQTEESLKDLSFAVESGSAGEDEVERLGCSFTPVQTQANALLEVKAGTSDAAIIDLLMAGAMIGEGTSYPDLTYTVKLNSEEYGVGFRKGSDLAEAFNTFWEAAYADGTVMTAAETYGVQESLIEPD</sequence>
<dbReference type="Pfam" id="PF00497">
    <property type="entry name" value="SBP_bac_3"/>
    <property type="match status" value="1"/>
</dbReference>
<reference evidence="4 6" key="1">
    <citation type="journal article" date="2015" name="Nat. Commun.">
        <title>Production of butyrate from lysine and the Amadori product fructoselysine by a human gut commensal.</title>
        <authorList>
            <person name="Bui T.P."/>
            <person name="Ritari J."/>
            <person name="Boeren S."/>
            <person name="de Waard P."/>
            <person name="Plugge C.M."/>
            <person name="de Vos W.M."/>
        </authorList>
    </citation>
    <scope>NUCLEOTIDE SEQUENCE [LARGE SCALE GENOMIC DNA]</scope>
    <source>
        <strain evidence="4 6">AF211</strain>
    </source>
</reference>
<name>A0A0S2W7I2_9FIRM</name>
<dbReference type="STRING" id="1297617.IB211_02892"/>
<dbReference type="SMART" id="SM00062">
    <property type="entry name" value="PBPb"/>
    <property type="match status" value="1"/>
</dbReference>
<evidence type="ECO:0000313" key="4">
    <source>
        <dbReference type="EMBL" id="ALP95283.1"/>
    </source>
</evidence>
<dbReference type="RefSeq" id="WP_082636115.1">
    <property type="nucleotide sequence ID" value="NZ_CALICV010000148.1"/>
</dbReference>
<accession>A0A0S2W7I2</accession>
<dbReference type="EMBL" id="CP011307">
    <property type="protein sequence ID" value="ALP95283.1"/>
    <property type="molecule type" value="Genomic_DNA"/>
</dbReference>
<feature type="domain" description="Solute-binding protein family 3/N-terminal" evidence="3">
    <location>
        <begin position="69"/>
        <end position="287"/>
    </location>
</feature>
<dbReference type="OrthoDB" id="9775197at2"/>
<dbReference type="SUPFAM" id="SSF53850">
    <property type="entry name" value="Periplasmic binding protein-like II"/>
    <property type="match status" value="1"/>
</dbReference>
<dbReference type="Gene3D" id="3.40.190.10">
    <property type="entry name" value="Periplasmic binding protein-like II"/>
    <property type="match status" value="2"/>
</dbReference>
<dbReference type="EMBL" id="QEKK01000008">
    <property type="protein sequence ID" value="PVY47675.1"/>
    <property type="molecule type" value="Genomic_DNA"/>
</dbReference>
<evidence type="ECO:0000256" key="1">
    <source>
        <dbReference type="ARBA" id="ARBA00022729"/>
    </source>
</evidence>
<dbReference type="PATRIC" id="fig|1297617.4.peg.2975"/>
<dbReference type="PANTHER" id="PTHR35936">
    <property type="entry name" value="MEMBRANE-BOUND LYTIC MUREIN TRANSGLYCOSYLASE F"/>
    <property type="match status" value="1"/>
</dbReference>
<keyword evidence="1 2" id="KW-0732">Signal</keyword>
<dbReference type="eggNOG" id="COG0834">
    <property type="taxonomic scope" value="Bacteria"/>
</dbReference>
<dbReference type="GeneID" id="93230278"/>
<protein>
    <submittedName>
        <fullName evidence="5">Amino acid ABC transporter substrate-binding protein (PAAT family)</fullName>
    </submittedName>
    <submittedName>
        <fullName evidence="4">Polar amino acid ABC transporter, substrate-binding component</fullName>
    </submittedName>
</protein>
<reference evidence="6" key="2">
    <citation type="submission" date="2015-04" db="EMBL/GenBank/DDBJ databases">
        <title>A butyrogenic pathway from the amino acid lysine in a human gut commensal.</title>
        <authorList>
            <person name="de Vos W.M."/>
            <person name="Bui N.T.P."/>
            <person name="Plugge C.M."/>
            <person name="Ritari J."/>
        </authorList>
    </citation>
    <scope>NUCLEOTIDE SEQUENCE [LARGE SCALE GENOMIC DNA]</scope>
    <source>
        <strain evidence="6">AF211</strain>
    </source>
</reference>
<dbReference type="PANTHER" id="PTHR35936:SF34">
    <property type="entry name" value="ABC TRANSPORTER EXTRACELLULAR-BINDING PROTEIN YCKB-RELATED"/>
    <property type="match status" value="1"/>
</dbReference>
<gene>
    <name evidence="5" type="ORF">C7373_10835</name>
    <name evidence="4" type="ORF">IB211_02892</name>
</gene>
<proteinExistence type="predicted"/>